<dbReference type="EMBL" id="ML769731">
    <property type="protein sequence ID" value="KAE9388695.1"/>
    <property type="molecule type" value="Genomic_DNA"/>
</dbReference>
<protein>
    <submittedName>
        <fullName evidence="1">Uncharacterized protein</fullName>
    </submittedName>
</protein>
<evidence type="ECO:0000313" key="1">
    <source>
        <dbReference type="EMBL" id="KAE9388695.1"/>
    </source>
</evidence>
<keyword evidence="2" id="KW-1185">Reference proteome</keyword>
<reference evidence="1" key="1">
    <citation type="journal article" date="2019" name="Environ. Microbiol.">
        <title>Fungal ecological strategies reflected in gene transcription - a case study of two litter decomposers.</title>
        <authorList>
            <person name="Barbi F."/>
            <person name="Kohler A."/>
            <person name="Barry K."/>
            <person name="Baskaran P."/>
            <person name="Daum C."/>
            <person name="Fauchery L."/>
            <person name="Ihrmark K."/>
            <person name="Kuo A."/>
            <person name="LaButti K."/>
            <person name="Lipzen A."/>
            <person name="Morin E."/>
            <person name="Grigoriev I.V."/>
            <person name="Henrissat B."/>
            <person name="Lindahl B."/>
            <person name="Martin F."/>
        </authorList>
    </citation>
    <scope>NUCLEOTIDE SEQUENCE</scope>
    <source>
        <strain evidence="1">JB14</strain>
    </source>
</reference>
<evidence type="ECO:0000313" key="2">
    <source>
        <dbReference type="Proteomes" id="UP000799118"/>
    </source>
</evidence>
<proteinExistence type="predicted"/>
<accession>A0A6A4GU90</accession>
<sequence length="149" mass="16573">MYFSTIILTPVTTPLLHSHTATIKPVTEYSKLHPQVYNDKKCHRPWSRVKINTGPGAVDPAAKKAFLTIIQLDIDLIMALVLDQTSTTAGSCFSMLVMKRHDSCSIRGEGREGSADMSLRISVWIWSSKRNAPATAPSPFCYQRQSQAH</sequence>
<name>A0A6A4GU90_9AGAR</name>
<dbReference type="AlphaFoldDB" id="A0A6A4GU90"/>
<gene>
    <name evidence="1" type="ORF">BT96DRAFT_422919</name>
</gene>
<organism evidence="1 2">
    <name type="scientific">Gymnopus androsaceus JB14</name>
    <dbReference type="NCBI Taxonomy" id="1447944"/>
    <lineage>
        <taxon>Eukaryota</taxon>
        <taxon>Fungi</taxon>
        <taxon>Dikarya</taxon>
        <taxon>Basidiomycota</taxon>
        <taxon>Agaricomycotina</taxon>
        <taxon>Agaricomycetes</taxon>
        <taxon>Agaricomycetidae</taxon>
        <taxon>Agaricales</taxon>
        <taxon>Marasmiineae</taxon>
        <taxon>Omphalotaceae</taxon>
        <taxon>Gymnopus</taxon>
    </lineage>
</organism>
<dbReference type="Proteomes" id="UP000799118">
    <property type="component" value="Unassembled WGS sequence"/>
</dbReference>